<feature type="compositionally biased region" description="Basic residues" evidence="3">
    <location>
        <begin position="290"/>
        <end position="301"/>
    </location>
</feature>
<dbReference type="InterPro" id="IPR008936">
    <property type="entry name" value="Rho_GTPase_activation_prot"/>
</dbReference>
<dbReference type="InterPro" id="IPR002913">
    <property type="entry name" value="START_lipid-bd_dom"/>
</dbReference>
<feature type="domain" description="Rho-GAP" evidence="4">
    <location>
        <begin position="589"/>
        <end position="806"/>
    </location>
</feature>
<name>A0A162D8L2_9CRUS</name>
<dbReference type="Proteomes" id="UP000076858">
    <property type="component" value="Unassembled WGS sequence"/>
</dbReference>
<accession>A0A162D8L2</accession>
<dbReference type="InterPro" id="IPR000198">
    <property type="entry name" value="RhoGAP_dom"/>
</dbReference>
<keyword evidence="7" id="KW-1185">Reference proteome</keyword>
<evidence type="ECO:0000256" key="2">
    <source>
        <dbReference type="ARBA" id="ARBA00022553"/>
    </source>
</evidence>
<feature type="compositionally biased region" description="Basic and acidic residues" evidence="3">
    <location>
        <begin position="322"/>
        <end position="333"/>
    </location>
</feature>
<dbReference type="OrthoDB" id="10003330at2759"/>
<dbReference type="Gene3D" id="1.10.555.10">
    <property type="entry name" value="Rho GTPase activation protein"/>
    <property type="match status" value="1"/>
</dbReference>
<evidence type="ECO:0000256" key="1">
    <source>
        <dbReference type="ARBA" id="ARBA00022468"/>
    </source>
</evidence>
<feature type="compositionally biased region" description="Low complexity" evidence="3">
    <location>
        <begin position="336"/>
        <end position="347"/>
    </location>
</feature>
<feature type="region of interest" description="Disordered" evidence="3">
    <location>
        <begin position="104"/>
        <end position="133"/>
    </location>
</feature>
<evidence type="ECO:0000256" key="3">
    <source>
        <dbReference type="SAM" id="MobiDB-lite"/>
    </source>
</evidence>
<dbReference type="Pfam" id="PF01852">
    <property type="entry name" value="START"/>
    <property type="match status" value="1"/>
</dbReference>
<dbReference type="STRING" id="35525.A0A162D8L2"/>
<feature type="region of interest" description="Disordered" evidence="3">
    <location>
        <begin position="220"/>
        <end position="244"/>
    </location>
</feature>
<evidence type="ECO:0000313" key="6">
    <source>
        <dbReference type="EMBL" id="KZS04255.1"/>
    </source>
</evidence>
<dbReference type="Pfam" id="PF00620">
    <property type="entry name" value="RhoGAP"/>
    <property type="match status" value="1"/>
</dbReference>
<dbReference type="SMART" id="SM00324">
    <property type="entry name" value="RhoGAP"/>
    <property type="match status" value="1"/>
</dbReference>
<feature type="region of interest" description="Disordered" evidence="3">
    <location>
        <begin position="266"/>
        <end position="402"/>
    </location>
</feature>
<dbReference type="FunFam" id="3.30.530.20:FF:000009">
    <property type="entry name" value="StAR related lipid transfer domain containing 13"/>
    <property type="match status" value="1"/>
</dbReference>
<dbReference type="EMBL" id="LRGB01003123">
    <property type="protein sequence ID" value="KZS04255.1"/>
    <property type="molecule type" value="Genomic_DNA"/>
</dbReference>
<feature type="compositionally biased region" description="Low complexity" evidence="3">
    <location>
        <begin position="780"/>
        <end position="820"/>
    </location>
</feature>
<feature type="compositionally biased region" description="Polar residues" evidence="3">
    <location>
        <begin position="834"/>
        <end position="846"/>
    </location>
</feature>
<organism evidence="6 7">
    <name type="scientific">Daphnia magna</name>
    <dbReference type="NCBI Taxonomy" id="35525"/>
    <lineage>
        <taxon>Eukaryota</taxon>
        <taxon>Metazoa</taxon>
        <taxon>Ecdysozoa</taxon>
        <taxon>Arthropoda</taxon>
        <taxon>Crustacea</taxon>
        <taxon>Branchiopoda</taxon>
        <taxon>Diplostraca</taxon>
        <taxon>Cladocera</taxon>
        <taxon>Anomopoda</taxon>
        <taxon>Daphniidae</taxon>
        <taxon>Daphnia</taxon>
    </lineage>
</organism>
<dbReference type="SUPFAM" id="SSF55961">
    <property type="entry name" value="Bet v1-like"/>
    <property type="match status" value="1"/>
</dbReference>
<dbReference type="Gene3D" id="3.30.530.20">
    <property type="match status" value="1"/>
</dbReference>
<dbReference type="SUPFAM" id="SSF48350">
    <property type="entry name" value="GTPase activation domain, GAP"/>
    <property type="match status" value="1"/>
</dbReference>
<dbReference type="PROSITE" id="PS50238">
    <property type="entry name" value="RHOGAP"/>
    <property type="match status" value="1"/>
</dbReference>
<feature type="compositionally biased region" description="Low complexity" evidence="3">
    <location>
        <begin position="304"/>
        <end position="321"/>
    </location>
</feature>
<dbReference type="InterPro" id="IPR013761">
    <property type="entry name" value="SAM/pointed_sf"/>
</dbReference>
<feature type="compositionally biased region" description="Low complexity" evidence="3">
    <location>
        <begin position="479"/>
        <end position="489"/>
    </location>
</feature>
<evidence type="ECO:0000259" key="5">
    <source>
        <dbReference type="PROSITE" id="PS50848"/>
    </source>
</evidence>
<dbReference type="PROSITE" id="PS50848">
    <property type="entry name" value="START"/>
    <property type="match status" value="1"/>
</dbReference>
<dbReference type="GO" id="GO:0007165">
    <property type="term" value="P:signal transduction"/>
    <property type="evidence" value="ECO:0007669"/>
    <property type="project" value="InterPro"/>
</dbReference>
<protein>
    <recommendedName>
        <fullName evidence="8">StAR-related lipid transfer protein 13</fullName>
    </recommendedName>
</protein>
<comment type="caution">
    <text evidence="6">The sequence shown here is derived from an EMBL/GenBank/DDBJ whole genome shotgun (WGS) entry which is preliminary data.</text>
</comment>
<keyword evidence="1" id="KW-0343">GTPase activation</keyword>
<feature type="compositionally biased region" description="Low complexity" evidence="3">
    <location>
        <begin position="226"/>
        <end position="242"/>
    </location>
</feature>
<reference evidence="6 7" key="1">
    <citation type="submission" date="2016-03" db="EMBL/GenBank/DDBJ databases">
        <title>EvidentialGene: Evidence-directed Construction of Genes on Genomes.</title>
        <authorList>
            <person name="Gilbert D.G."/>
            <person name="Choi J.-H."/>
            <person name="Mockaitis K."/>
            <person name="Colbourne J."/>
            <person name="Pfrender M."/>
        </authorList>
    </citation>
    <scope>NUCLEOTIDE SEQUENCE [LARGE SCALE GENOMIC DNA]</scope>
    <source>
        <strain evidence="6 7">Xinb3</strain>
        <tissue evidence="6">Complete organism</tissue>
    </source>
</reference>
<evidence type="ECO:0000259" key="4">
    <source>
        <dbReference type="PROSITE" id="PS50238"/>
    </source>
</evidence>
<keyword evidence="2" id="KW-0597">Phosphoprotein</keyword>
<dbReference type="GO" id="GO:0005096">
    <property type="term" value="F:GTPase activator activity"/>
    <property type="evidence" value="ECO:0007669"/>
    <property type="project" value="UniProtKB-KW"/>
</dbReference>
<feature type="region of interest" description="Disordered" evidence="3">
    <location>
        <begin position="780"/>
        <end position="860"/>
    </location>
</feature>
<dbReference type="GO" id="GO:0030036">
    <property type="term" value="P:actin cytoskeleton organization"/>
    <property type="evidence" value="ECO:0007669"/>
    <property type="project" value="TreeGrafter"/>
</dbReference>
<sequence>MYEDWQFPLDLNVVECDHPFLDVDSLQALFRRLAVLNRMAKLRNEKARIRPQGGDESEDEDQECALSDQWTFQRHSRRWSRIVDLPDDPTGLQALIAAGSAAANASTLSSGDGGQPTTIDEDDPDGGMTPANSGVTLVDDSCNTSGDRALHCDPVILGSFRRSSSERLKHGAKSLLRRMESLRSRSRRRPALVRPADGNLVISGPQLVDASGMEDRMKDLNCVDLTPPDSSGSPTSSTPSPDLNRAVAKNQQFNSQEDTFSSGIVSQTASAASTPTVEVAATPSPAGSMKIKRGFFQRRSFRPSASLSKSSGSAAQSAAAADSEHKDAAHSDSECSPSYWRRSPSSSKDANSNETTTTPTPTTAWNSLEQSLRWKSKKSRDPIPADMWRASTVPPSLSDAMPTQMSQQRGKLYLNFTKPSVPGGKSAAACLMPSPDEEPVDLVSTPIVMRSPPAETPTPCGSLRDAERMVESFGFHNDSASTGTATSGSHIDSDYSPAAPGRNPVVVRWHSFRRSSSSTSSVTLNSQPIAIGSLPVGQFALLRKLALLRLTALLERHTSSSKPSWGWDLPKFMRKTKSPDYKDKSMFGVPLSVTVQRTAEALPKPVLSALHYLRQSALDQVGLFRKSGVRSRIAKLKELCEAWAWQCSGPSGCSGQDQPVDFSEHQPYDVADMVKQYFRELPEALMTNKLSETFVTIFQGSISIAFLLFFRQPFILVPVTQRLDALRCALLLLPDEHREALQTFLAFLTDVAALASINQMTPSNLAVCLAPSLFHLPATSASSSSSSSSTSSSSSSSSTSHNRSAVGSGTSSAAATTTTNGGMGGALAGAVPSGNGNHVNSSSASSPRRRKTVGVPDQRELSQNKAAHECLLQMINDFRHLFTVPDDIFRQCRCNYLEDSVPVTLDDLRTVEFGDWQAYMNGCMAALLKEAKEKSRGWESSSNDVRVDVAWKKVGDGHALRLWRVSTEIEAPPGELLNRVLRERHLWDTSMVKWRCVVRLDKKSDVFHYTTSSEVPPVSRDVTLLRSWRTDLPRGACLVAEMSIDHSDTPITPGTVRSIVLASRYLIQPCGAGKCRLVHLSRVDIMGRSPDWYNKHYGHVTALHMARIRDSFSQHLVADGPESKV</sequence>
<dbReference type="InterPro" id="IPR023393">
    <property type="entry name" value="START-like_dom_sf"/>
</dbReference>
<dbReference type="SUPFAM" id="SSF47769">
    <property type="entry name" value="SAM/Pointed domain"/>
    <property type="match status" value="1"/>
</dbReference>
<dbReference type="SMART" id="SM00234">
    <property type="entry name" value="START"/>
    <property type="match status" value="1"/>
</dbReference>
<gene>
    <name evidence="6" type="ORF">APZ42_032520</name>
</gene>
<dbReference type="GO" id="GO:0035023">
    <property type="term" value="P:regulation of Rho protein signal transduction"/>
    <property type="evidence" value="ECO:0007669"/>
    <property type="project" value="TreeGrafter"/>
</dbReference>
<dbReference type="Gene3D" id="1.10.287.2070">
    <property type="match status" value="1"/>
</dbReference>
<feature type="region of interest" description="Disordered" evidence="3">
    <location>
        <begin position="478"/>
        <end position="499"/>
    </location>
</feature>
<feature type="domain" description="START" evidence="5">
    <location>
        <begin position="923"/>
        <end position="1093"/>
    </location>
</feature>
<dbReference type="PANTHER" id="PTHR12659">
    <property type="entry name" value="RHO-TYPE GTPASE ACTIVATING PROTEIN"/>
    <property type="match status" value="1"/>
</dbReference>
<feature type="compositionally biased region" description="Polar residues" evidence="3">
    <location>
        <begin position="266"/>
        <end position="276"/>
    </location>
</feature>
<evidence type="ECO:0008006" key="8">
    <source>
        <dbReference type="Google" id="ProtNLM"/>
    </source>
</evidence>
<dbReference type="AlphaFoldDB" id="A0A162D8L2"/>
<proteinExistence type="predicted"/>
<evidence type="ECO:0000313" key="7">
    <source>
        <dbReference type="Proteomes" id="UP000076858"/>
    </source>
</evidence>
<dbReference type="GO" id="GO:0008289">
    <property type="term" value="F:lipid binding"/>
    <property type="evidence" value="ECO:0007669"/>
    <property type="project" value="InterPro"/>
</dbReference>
<dbReference type="PANTHER" id="PTHR12659:SF7">
    <property type="entry name" value="CROSSVEINLESS C, ISOFORM C"/>
    <property type="match status" value="1"/>
</dbReference>